<evidence type="ECO:0000313" key="2">
    <source>
        <dbReference type="Proteomes" id="UP000297762"/>
    </source>
</evidence>
<organism evidence="1 2">
    <name type="scientific">Leptospira sarikeiensis</name>
    <dbReference type="NCBI Taxonomy" id="2484943"/>
    <lineage>
        <taxon>Bacteria</taxon>
        <taxon>Pseudomonadati</taxon>
        <taxon>Spirochaetota</taxon>
        <taxon>Spirochaetia</taxon>
        <taxon>Leptospirales</taxon>
        <taxon>Leptospiraceae</taxon>
        <taxon>Leptospira</taxon>
    </lineage>
</organism>
<protein>
    <submittedName>
        <fullName evidence="1">Paraslipin</fullName>
    </submittedName>
</protein>
<accession>A0A4R9K7W7</accession>
<dbReference type="AlphaFoldDB" id="A0A4R9K7W7"/>
<evidence type="ECO:0000313" key="1">
    <source>
        <dbReference type="EMBL" id="TGL62418.1"/>
    </source>
</evidence>
<proteinExistence type="predicted"/>
<reference evidence="1" key="1">
    <citation type="journal article" date="2019" name="PLoS Negl. Trop. Dis.">
        <title>Revisiting the worldwide diversity of Leptospira species in the environment.</title>
        <authorList>
            <person name="Vincent A.T."/>
            <person name="Schiettekatte O."/>
            <person name="Bourhy P."/>
            <person name="Veyrier F.J."/>
            <person name="Picardeau M."/>
        </authorList>
    </citation>
    <scope>NUCLEOTIDE SEQUENCE [LARGE SCALE GENOMIC DNA]</scope>
    <source>
        <strain evidence="1">201702455</strain>
    </source>
</reference>
<feature type="non-terminal residue" evidence="1">
    <location>
        <position position="44"/>
    </location>
</feature>
<sequence>MGEGSLSQDDIDALLTGSAPGGGAEAVNLQITEDYLSGLGVILE</sequence>
<dbReference type="EMBL" id="RQGF01000016">
    <property type="protein sequence ID" value="TGL62418.1"/>
    <property type="molecule type" value="Genomic_DNA"/>
</dbReference>
<dbReference type="Proteomes" id="UP000297762">
    <property type="component" value="Unassembled WGS sequence"/>
</dbReference>
<keyword evidence="2" id="KW-1185">Reference proteome</keyword>
<comment type="caution">
    <text evidence="1">The sequence shown here is derived from an EMBL/GenBank/DDBJ whole genome shotgun (WGS) entry which is preliminary data.</text>
</comment>
<gene>
    <name evidence="1" type="ORF">EHQ64_08840</name>
</gene>
<name>A0A4R9K7W7_9LEPT</name>